<sequence length="490" mass="56474">MSFFSSFPPPSNDDFNEFMMCPALNYCRHPCATDSANVGTCPENDGVDEYVREKYMPMVKGGVRTGGTYEKLGIKTTVESRGYFEELELLRGQRWSMEGCAGIILIHLIWMIRLAVDALIRTVRQETGILLRNDGSSSRKQASLRKMAEWRVTREAAAPEITTSTDVSNESKLCLRGIFARDDVSSSGEQGLEYGGTGRKITSEGGSVHMRAQRLGFVYLVLGEDSNRTKARLGFSNECVADLKQKAGSTETAGTGGSRGCARGGAKAEIRRVKEEQGRMEEQEERDRRARIERDMRMSTEARRRKKEAEERVEEEKKRELAERRVREREKRLEEHRRLEQWRAEQARIKEEELKREEAERARERTERNKRVEQMAARVKRDKTESMLTGWATIQINDSLVWRRRYYKFIGDTMFFYRSPKDMNQVLDQIQLRGKLNGLKEWDDGYEELKAIPNSFAIEFKDQRGPCAMFCDTEEEKDKLLGVLHYTAGL</sequence>
<evidence type="ECO:0000313" key="3">
    <source>
        <dbReference type="Proteomes" id="UP001175211"/>
    </source>
</evidence>
<dbReference type="AlphaFoldDB" id="A0AA39KC37"/>
<evidence type="ECO:0000256" key="1">
    <source>
        <dbReference type="SAM" id="MobiDB-lite"/>
    </source>
</evidence>
<comment type="caution">
    <text evidence="2">The sequence shown here is derived from an EMBL/GenBank/DDBJ whole genome shotgun (WGS) entry which is preliminary data.</text>
</comment>
<name>A0AA39KC37_ARMTA</name>
<organism evidence="2 3">
    <name type="scientific">Armillaria tabescens</name>
    <name type="common">Ringless honey mushroom</name>
    <name type="synonym">Agaricus tabescens</name>
    <dbReference type="NCBI Taxonomy" id="1929756"/>
    <lineage>
        <taxon>Eukaryota</taxon>
        <taxon>Fungi</taxon>
        <taxon>Dikarya</taxon>
        <taxon>Basidiomycota</taxon>
        <taxon>Agaricomycotina</taxon>
        <taxon>Agaricomycetes</taxon>
        <taxon>Agaricomycetidae</taxon>
        <taxon>Agaricales</taxon>
        <taxon>Marasmiineae</taxon>
        <taxon>Physalacriaceae</taxon>
        <taxon>Desarmillaria</taxon>
    </lineage>
</organism>
<dbReference type="InterPro" id="IPR011993">
    <property type="entry name" value="PH-like_dom_sf"/>
</dbReference>
<keyword evidence="3" id="KW-1185">Reference proteome</keyword>
<protein>
    <recommendedName>
        <fullName evidence="4">PH domain-containing protein</fullName>
    </recommendedName>
</protein>
<dbReference type="RefSeq" id="XP_060330691.1">
    <property type="nucleotide sequence ID" value="XM_060480217.1"/>
</dbReference>
<feature type="compositionally biased region" description="Gly residues" evidence="1">
    <location>
        <begin position="254"/>
        <end position="263"/>
    </location>
</feature>
<proteinExistence type="predicted"/>
<dbReference type="SUPFAM" id="SSF50729">
    <property type="entry name" value="PH domain-like"/>
    <property type="match status" value="1"/>
</dbReference>
<dbReference type="GeneID" id="85363765"/>
<dbReference type="EMBL" id="JAUEPS010000017">
    <property type="protein sequence ID" value="KAK0458421.1"/>
    <property type="molecule type" value="Genomic_DNA"/>
</dbReference>
<dbReference type="CDD" id="cd00821">
    <property type="entry name" value="PH"/>
    <property type="match status" value="1"/>
</dbReference>
<gene>
    <name evidence="2" type="ORF">EV420DRAFT_1747957</name>
</gene>
<reference evidence="2" key="1">
    <citation type="submission" date="2023-06" db="EMBL/GenBank/DDBJ databases">
        <authorList>
            <consortium name="Lawrence Berkeley National Laboratory"/>
            <person name="Ahrendt S."/>
            <person name="Sahu N."/>
            <person name="Indic B."/>
            <person name="Wong-Bajracharya J."/>
            <person name="Merenyi Z."/>
            <person name="Ke H.-M."/>
            <person name="Monk M."/>
            <person name="Kocsube S."/>
            <person name="Drula E."/>
            <person name="Lipzen A."/>
            <person name="Balint B."/>
            <person name="Henrissat B."/>
            <person name="Andreopoulos B."/>
            <person name="Martin F.M."/>
            <person name="Harder C.B."/>
            <person name="Rigling D."/>
            <person name="Ford K.L."/>
            <person name="Foster G.D."/>
            <person name="Pangilinan J."/>
            <person name="Papanicolaou A."/>
            <person name="Barry K."/>
            <person name="LaButti K."/>
            <person name="Viragh M."/>
            <person name="Koriabine M."/>
            <person name="Yan M."/>
            <person name="Riley R."/>
            <person name="Champramary S."/>
            <person name="Plett K.L."/>
            <person name="Tsai I.J."/>
            <person name="Slot J."/>
            <person name="Sipos G."/>
            <person name="Plett J."/>
            <person name="Nagy L.G."/>
            <person name="Grigoriev I.V."/>
        </authorList>
    </citation>
    <scope>NUCLEOTIDE SEQUENCE</scope>
    <source>
        <strain evidence="2">CCBAS 213</strain>
    </source>
</reference>
<feature type="region of interest" description="Disordered" evidence="1">
    <location>
        <begin position="247"/>
        <end position="266"/>
    </location>
</feature>
<feature type="region of interest" description="Disordered" evidence="1">
    <location>
        <begin position="274"/>
        <end position="327"/>
    </location>
</feature>
<evidence type="ECO:0008006" key="4">
    <source>
        <dbReference type="Google" id="ProtNLM"/>
    </source>
</evidence>
<evidence type="ECO:0000313" key="2">
    <source>
        <dbReference type="EMBL" id="KAK0458421.1"/>
    </source>
</evidence>
<dbReference type="Proteomes" id="UP001175211">
    <property type="component" value="Unassembled WGS sequence"/>
</dbReference>
<dbReference type="Gene3D" id="2.30.29.30">
    <property type="entry name" value="Pleckstrin-homology domain (PH domain)/Phosphotyrosine-binding domain (PTB)"/>
    <property type="match status" value="1"/>
</dbReference>
<accession>A0AA39KC37</accession>